<evidence type="ECO:0000256" key="1">
    <source>
        <dbReference type="ARBA" id="ARBA00004613"/>
    </source>
</evidence>
<comment type="subcellular location">
    <subcellularLocation>
        <location evidence="1">Secreted</location>
    </subcellularLocation>
</comment>
<accession>A0ABM0SQY4</accession>
<dbReference type="PROSITE" id="PS00271">
    <property type="entry name" value="THIONIN"/>
    <property type="match status" value="1"/>
</dbReference>
<dbReference type="PANTHER" id="PTHR33920:SF2">
    <property type="entry name" value="THIONIN-2.1-RELATED"/>
    <property type="match status" value="1"/>
</dbReference>
<evidence type="ECO:0000256" key="4">
    <source>
        <dbReference type="ARBA" id="ARBA00022656"/>
    </source>
</evidence>
<dbReference type="RefSeq" id="XP_010414860.1">
    <property type="nucleotide sequence ID" value="XM_010416558.2"/>
</dbReference>
<evidence type="ECO:0000256" key="3">
    <source>
        <dbReference type="ARBA" id="ARBA00022525"/>
    </source>
</evidence>
<sequence>MKGTTLIFSLLIMSLVMAQIQVEARSCCPSTKARTAFNICLALGYFSSENCISMNGCQESDTCPPGWENGILENSGDVVNEYCKLGCETSVCGAMNTLKNSDASEIVKGALEQCAKACSTFCTKSSKATLETA</sequence>
<evidence type="ECO:0000256" key="7">
    <source>
        <dbReference type="SAM" id="SignalP"/>
    </source>
</evidence>
<evidence type="ECO:0000256" key="2">
    <source>
        <dbReference type="ARBA" id="ARBA00009872"/>
    </source>
</evidence>
<comment type="similarity">
    <text evidence="2">Belongs to the plant thionin (TC 1.C.44) family.</text>
</comment>
<gene>
    <name evidence="9" type="primary">LOC104700948</name>
</gene>
<reference evidence="9" key="2">
    <citation type="submission" date="2025-08" db="UniProtKB">
        <authorList>
            <consortium name="RefSeq"/>
        </authorList>
    </citation>
    <scope>IDENTIFICATION</scope>
    <source>
        <tissue evidence="9">Leaf</tissue>
    </source>
</reference>
<dbReference type="InterPro" id="IPR001010">
    <property type="entry name" value="Thionin"/>
</dbReference>
<keyword evidence="5" id="KW-0611">Plant defense</keyword>
<organism evidence="8 9">
    <name type="scientific">Camelina sativa</name>
    <name type="common">False flax</name>
    <name type="synonym">Myagrum sativum</name>
    <dbReference type="NCBI Taxonomy" id="90675"/>
    <lineage>
        <taxon>Eukaryota</taxon>
        <taxon>Viridiplantae</taxon>
        <taxon>Streptophyta</taxon>
        <taxon>Embryophyta</taxon>
        <taxon>Tracheophyta</taxon>
        <taxon>Spermatophyta</taxon>
        <taxon>Magnoliopsida</taxon>
        <taxon>eudicotyledons</taxon>
        <taxon>Gunneridae</taxon>
        <taxon>Pentapetalae</taxon>
        <taxon>rosids</taxon>
        <taxon>malvids</taxon>
        <taxon>Brassicales</taxon>
        <taxon>Brassicaceae</taxon>
        <taxon>Camelineae</taxon>
        <taxon>Camelina</taxon>
    </lineage>
</organism>
<dbReference type="SUPFAM" id="SSF57429">
    <property type="entry name" value="Crambin-like"/>
    <property type="match status" value="1"/>
</dbReference>
<keyword evidence="3" id="KW-0964">Secreted</keyword>
<evidence type="ECO:0000313" key="8">
    <source>
        <dbReference type="Proteomes" id="UP000694864"/>
    </source>
</evidence>
<evidence type="ECO:0000256" key="5">
    <source>
        <dbReference type="ARBA" id="ARBA00022821"/>
    </source>
</evidence>
<evidence type="ECO:0000256" key="6">
    <source>
        <dbReference type="ARBA" id="ARBA00023157"/>
    </source>
</evidence>
<dbReference type="Pfam" id="PF00321">
    <property type="entry name" value="Thionin"/>
    <property type="match status" value="1"/>
</dbReference>
<keyword evidence="6" id="KW-1015">Disulfide bond</keyword>
<dbReference type="Gene3D" id="3.30.1350.10">
    <property type="entry name" value="Thionin-like"/>
    <property type="match status" value="1"/>
</dbReference>
<evidence type="ECO:0000313" key="9">
    <source>
        <dbReference type="RefSeq" id="XP_010414860.1"/>
    </source>
</evidence>
<dbReference type="InterPro" id="IPR036391">
    <property type="entry name" value="Thionin-like_sf"/>
</dbReference>
<reference evidence="8" key="1">
    <citation type="journal article" date="2014" name="Nat. Commun.">
        <title>The emerging biofuel crop Camelina sativa retains a highly undifferentiated hexaploid genome structure.</title>
        <authorList>
            <person name="Kagale S."/>
            <person name="Koh C."/>
            <person name="Nixon J."/>
            <person name="Bollina V."/>
            <person name="Clarke W.E."/>
            <person name="Tuteja R."/>
            <person name="Spillane C."/>
            <person name="Robinson S.J."/>
            <person name="Links M.G."/>
            <person name="Clarke C."/>
            <person name="Higgins E.E."/>
            <person name="Huebert T."/>
            <person name="Sharpe A.G."/>
            <person name="Parkin I.A."/>
        </authorList>
    </citation>
    <scope>NUCLEOTIDE SEQUENCE [LARGE SCALE GENOMIC DNA]</scope>
    <source>
        <strain evidence="8">cv. DH55</strain>
    </source>
</reference>
<keyword evidence="7" id="KW-0732">Signal</keyword>
<feature type="signal peptide" evidence="7">
    <location>
        <begin position="1"/>
        <end position="18"/>
    </location>
</feature>
<proteinExistence type="inferred from homology"/>
<dbReference type="Proteomes" id="UP000694864">
    <property type="component" value="Chromosome 7"/>
</dbReference>
<feature type="chain" id="PRO_5047476852" evidence="7">
    <location>
        <begin position="19"/>
        <end position="133"/>
    </location>
</feature>
<dbReference type="GeneID" id="104700948"/>
<keyword evidence="8" id="KW-1185">Reference proteome</keyword>
<keyword evidence="4" id="KW-0800">Toxin</keyword>
<dbReference type="PANTHER" id="PTHR33920">
    <property type="entry name" value="THIONIN-2.1-RELATED"/>
    <property type="match status" value="1"/>
</dbReference>
<protein>
    <submittedName>
        <fullName evidence="9">Thionin-2.1-like</fullName>
    </submittedName>
</protein>
<name>A0ABM0SQY4_CAMSA</name>